<feature type="domain" description="OmpR/PhoB-type" evidence="7">
    <location>
        <begin position="127"/>
        <end position="227"/>
    </location>
</feature>
<evidence type="ECO:0000256" key="5">
    <source>
        <dbReference type="PROSITE-ProRule" id="PRU01091"/>
    </source>
</evidence>
<evidence type="ECO:0000313" key="9">
    <source>
        <dbReference type="Proteomes" id="UP000192140"/>
    </source>
</evidence>
<dbReference type="InterPro" id="IPR036388">
    <property type="entry name" value="WH-like_DNA-bd_sf"/>
</dbReference>
<sequence length="227" mass="25131">MKKILLIEDDETFSVLLTAYFRTAGYVTVRVASARDGLQYLSTSGWVAIIVDLTLPDEDGLVLIRMLRARTMVPIIVVTGRHAREDRLAALEIGADDFILKPFEPQELVLRLNNLARRSGRQDGTDRTHLPIAGGVLDIAGHTLVSPSGQMLELAAKDYRLVRLLALNPNRVITRAQIIDAIAGSEPPDSERAIDIRISRLRKRFAMIGLKPEDLRTVHGSGYKLAS</sequence>
<name>A0A1S7TIC4_9HYPH</name>
<feature type="DNA-binding region" description="OmpR/PhoB-type" evidence="5">
    <location>
        <begin position="127"/>
        <end position="227"/>
    </location>
</feature>
<dbReference type="PANTHER" id="PTHR48111">
    <property type="entry name" value="REGULATOR OF RPOS"/>
    <property type="match status" value="1"/>
</dbReference>
<dbReference type="Gene3D" id="6.10.250.690">
    <property type="match status" value="1"/>
</dbReference>
<keyword evidence="1" id="KW-0805">Transcription regulation</keyword>
<evidence type="ECO:0000256" key="3">
    <source>
        <dbReference type="ARBA" id="ARBA00023163"/>
    </source>
</evidence>
<organism evidence="8 9">
    <name type="scientific">Agrobacterium deltaense NCPPB 1641</name>
    <dbReference type="NCBI Taxonomy" id="1183425"/>
    <lineage>
        <taxon>Bacteria</taxon>
        <taxon>Pseudomonadati</taxon>
        <taxon>Pseudomonadota</taxon>
        <taxon>Alphaproteobacteria</taxon>
        <taxon>Hyphomicrobiales</taxon>
        <taxon>Rhizobiaceae</taxon>
        <taxon>Rhizobium/Agrobacterium group</taxon>
        <taxon>Agrobacterium</taxon>
    </lineage>
</organism>
<dbReference type="InterPro" id="IPR039420">
    <property type="entry name" value="WalR-like"/>
</dbReference>
<dbReference type="InterPro" id="IPR001789">
    <property type="entry name" value="Sig_transdc_resp-reg_receiver"/>
</dbReference>
<evidence type="ECO:0000259" key="6">
    <source>
        <dbReference type="PROSITE" id="PS50110"/>
    </source>
</evidence>
<evidence type="ECO:0000256" key="2">
    <source>
        <dbReference type="ARBA" id="ARBA00023125"/>
    </source>
</evidence>
<dbReference type="AlphaFoldDB" id="A0A1S7TIC4"/>
<dbReference type="GO" id="GO:0005829">
    <property type="term" value="C:cytosol"/>
    <property type="evidence" value="ECO:0007669"/>
    <property type="project" value="TreeGrafter"/>
</dbReference>
<dbReference type="PROSITE" id="PS50110">
    <property type="entry name" value="RESPONSE_REGULATORY"/>
    <property type="match status" value="1"/>
</dbReference>
<evidence type="ECO:0000259" key="7">
    <source>
        <dbReference type="PROSITE" id="PS51755"/>
    </source>
</evidence>
<dbReference type="GO" id="GO:0000156">
    <property type="term" value="F:phosphorelay response regulator activity"/>
    <property type="evidence" value="ECO:0007669"/>
    <property type="project" value="TreeGrafter"/>
</dbReference>
<dbReference type="InterPro" id="IPR001867">
    <property type="entry name" value="OmpR/PhoB-type_DNA-bd"/>
</dbReference>
<dbReference type="Gene3D" id="3.40.50.2300">
    <property type="match status" value="1"/>
</dbReference>
<gene>
    <name evidence="8" type="ORF">AGR7A_Cc10062</name>
</gene>
<proteinExistence type="predicted"/>
<dbReference type="Gene3D" id="1.10.10.10">
    <property type="entry name" value="Winged helix-like DNA-binding domain superfamily/Winged helix DNA-binding domain"/>
    <property type="match status" value="1"/>
</dbReference>
<dbReference type="Pfam" id="PF00072">
    <property type="entry name" value="Response_reg"/>
    <property type="match status" value="1"/>
</dbReference>
<feature type="domain" description="Response regulatory" evidence="6">
    <location>
        <begin position="3"/>
        <end position="116"/>
    </location>
</feature>
<dbReference type="GO" id="GO:0006355">
    <property type="term" value="P:regulation of DNA-templated transcription"/>
    <property type="evidence" value="ECO:0007669"/>
    <property type="project" value="InterPro"/>
</dbReference>
<keyword evidence="9" id="KW-1185">Reference proteome</keyword>
<comment type="caution">
    <text evidence="8">The sequence shown here is derived from an EMBL/GenBank/DDBJ whole genome shotgun (WGS) entry which is preliminary data.</text>
</comment>
<evidence type="ECO:0000313" key="8">
    <source>
        <dbReference type="EMBL" id="CVI54354.1"/>
    </source>
</evidence>
<keyword evidence="4" id="KW-0597">Phosphoprotein</keyword>
<dbReference type="RefSeq" id="WP_162935807.1">
    <property type="nucleotide sequence ID" value="NZ_LT009775.1"/>
</dbReference>
<dbReference type="PROSITE" id="PS51755">
    <property type="entry name" value="OMPR_PHOB"/>
    <property type="match status" value="1"/>
</dbReference>
<protein>
    <submittedName>
        <fullName evidence="8">Uncharacterized protein</fullName>
    </submittedName>
</protein>
<dbReference type="SMART" id="SM00862">
    <property type="entry name" value="Trans_reg_C"/>
    <property type="match status" value="1"/>
</dbReference>
<dbReference type="InterPro" id="IPR016032">
    <property type="entry name" value="Sig_transdc_resp-reg_C-effctor"/>
</dbReference>
<dbReference type="Proteomes" id="UP000192140">
    <property type="component" value="Unassembled WGS sequence"/>
</dbReference>
<reference evidence="8" key="1">
    <citation type="submission" date="2016-01" db="EMBL/GenBank/DDBJ databases">
        <authorList>
            <person name="Regsiter A."/>
            <person name="william w."/>
        </authorList>
    </citation>
    <scope>NUCLEOTIDE SEQUENCE</scope>
    <source>
        <strain evidence="8">NCPPB 1641</strain>
    </source>
</reference>
<dbReference type="SMART" id="SM00448">
    <property type="entry name" value="REC"/>
    <property type="match status" value="1"/>
</dbReference>
<dbReference type="SUPFAM" id="SSF52172">
    <property type="entry name" value="CheY-like"/>
    <property type="match status" value="1"/>
</dbReference>
<dbReference type="CDD" id="cd00383">
    <property type="entry name" value="trans_reg_C"/>
    <property type="match status" value="1"/>
</dbReference>
<evidence type="ECO:0000256" key="1">
    <source>
        <dbReference type="ARBA" id="ARBA00023015"/>
    </source>
</evidence>
<dbReference type="SUPFAM" id="SSF46894">
    <property type="entry name" value="C-terminal effector domain of the bipartite response regulators"/>
    <property type="match status" value="1"/>
</dbReference>
<dbReference type="EMBL" id="FCNP01000001">
    <property type="protein sequence ID" value="CVI54354.1"/>
    <property type="molecule type" value="Genomic_DNA"/>
</dbReference>
<dbReference type="GO" id="GO:0000976">
    <property type="term" value="F:transcription cis-regulatory region binding"/>
    <property type="evidence" value="ECO:0007669"/>
    <property type="project" value="TreeGrafter"/>
</dbReference>
<dbReference type="Pfam" id="PF00486">
    <property type="entry name" value="Trans_reg_C"/>
    <property type="match status" value="1"/>
</dbReference>
<dbReference type="GO" id="GO:0032993">
    <property type="term" value="C:protein-DNA complex"/>
    <property type="evidence" value="ECO:0007669"/>
    <property type="project" value="TreeGrafter"/>
</dbReference>
<feature type="modified residue" description="4-aspartylphosphate" evidence="4">
    <location>
        <position position="52"/>
    </location>
</feature>
<dbReference type="PANTHER" id="PTHR48111:SF67">
    <property type="entry name" value="TRANSCRIPTIONAL REGULATORY PROTEIN TCTD"/>
    <property type="match status" value="1"/>
</dbReference>
<dbReference type="InterPro" id="IPR011006">
    <property type="entry name" value="CheY-like_superfamily"/>
</dbReference>
<keyword evidence="2 5" id="KW-0238">DNA-binding</keyword>
<accession>A0A1S7TIC4</accession>
<evidence type="ECO:0000256" key="4">
    <source>
        <dbReference type="PROSITE-ProRule" id="PRU00169"/>
    </source>
</evidence>
<keyword evidence="3" id="KW-0804">Transcription</keyword>